<name>A0A8J1XXM1_OWEFU</name>
<accession>A0A8J1XXM1</accession>
<dbReference type="EMBL" id="CAIIXF020000008">
    <property type="protein sequence ID" value="CAH1791998.1"/>
    <property type="molecule type" value="Genomic_DNA"/>
</dbReference>
<organism evidence="1 2">
    <name type="scientific">Owenia fusiformis</name>
    <name type="common">Polychaete worm</name>
    <dbReference type="NCBI Taxonomy" id="6347"/>
    <lineage>
        <taxon>Eukaryota</taxon>
        <taxon>Metazoa</taxon>
        <taxon>Spiralia</taxon>
        <taxon>Lophotrochozoa</taxon>
        <taxon>Annelida</taxon>
        <taxon>Polychaeta</taxon>
        <taxon>Sedentaria</taxon>
        <taxon>Canalipalpata</taxon>
        <taxon>Sabellida</taxon>
        <taxon>Oweniida</taxon>
        <taxon>Oweniidae</taxon>
        <taxon>Owenia</taxon>
    </lineage>
</organism>
<evidence type="ECO:0000313" key="2">
    <source>
        <dbReference type="Proteomes" id="UP000749559"/>
    </source>
</evidence>
<proteinExistence type="predicted"/>
<evidence type="ECO:0000313" key="1">
    <source>
        <dbReference type="EMBL" id="CAH1791998.1"/>
    </source>
</evidence>
<dbReference type="AlphaFoldDB" id="A0A8J1XXM1"/>
<dbReference type="OrthoDB" id="10015857at2759"/>
<protein>
    <submittedName>
        <fullName evidence="1">Uncharacterized protein</fullName>
    </submittedName>
</protein>
<keyword evidence="2" id="KW-1185">Reference proteome</keyword>
<sequence>MSHTILGPEKPSPFSVISEGYQPRYQFPNIPDYEKYSLGEAYESKMCELVHQYLELGTDDRLCYVGQSLGSLAELLALKFCLLEPVTSVIPGHIHYEESPRHKMHPVRIAHIGAEEYFNDLAKKSYRGTPPFDKVMLNDGVQYLEDSQETYANIMKCVSELGKMLIIVRPGSLNTLPLFHDAKQRIAENDAPYMKIVRELQACGLDVQWEIEILPIIMPKVKWVTMLKEKFPPCLDIMSSYEISSGIRELTEGVLKYEGEMVEFQDRLLFITATHTLAQAELPVVKRFGTITTEPGMGDLRYKMEVTKDIKKYVPTKYYSSNNQGAVRNQILF</sequence>
<gene>
    <name evidence="1" type="ORF">OFUS_LOCUS17024</name>
</gene>
<dbReference type="Proteomes" id="UP000749559">
    <property type="component" value="Unassembled WGS sequence"/>
</dbReference>
<comment type="caution">
    <text evidence="1">The sequence shown here is derived from an EMBL/GenBank/DDBJ whole genome shotgun (WGS) entry which is preliminary data.</text>
</comment>
<reference evidence="1" key="1">
    <citation type="submission" date="2022-03" db="EMBL/GenBank/DDBJ databases">
        <authorList>
            <person name="Martin C."/>
        </authorList>
    </citation>
    <scope>NUCLEOTIDE SEQUENCE</scope>
</reference>